<dbReference type="AlphaFoldDB" id="A0AAD7K7N1"/>
<reference evidence="2" key="1">
    <citation type="submission" date="2023-03" db="EMBL/GenBank/DDBJ databases">
        <title>Massive genome expansion in bonnet fungi (Mycena s.s.) driven by repeated elements and novel gene families across ecological guilds.</title>
        <authorList>
            <consortium name="Lawrence Berkeley National Laboratory"/>
            <person name="Harder C.B."/>
            <person name="Miyauchi S."/>
            <person name="Viragh M."/>
            <person name="Kuo A."/>
            <person name="Thoen E."/>
            <person name="Andreopoulos B."/>
            <person name="Lu D."/>
            <person name="Skrede I."/>
            <person name="Drula E."/>
            <person name="Henrissat B."/>
            <person name="Morin E."/>
            <person name="Kohler A."/>
            <person name="Barry K."/>
            <person name="LaButti K."/>
            <person name="Morin E."/>
            <person name="Salamov A."/>
            <person name="Lipzen A."/>
            <person name="Mereny Z."/>
            <person name="Hegedus B."/>
            <person name="Baldrian P."/>
            <person name="Stursova M."/>
            <person name="Weitz H."/>
            <person name="Taylor A."/>
            <person name="Grigoriev I.V."/>
            <person name="Nagy L.G."/>
            <person name="Martin F."/>
            <person name="Kauserud H."/>
        </authorList>
    </citation>
    <scope>NUCLEOTIDE SEQUENCE</scope>
    <source>
        <strain evidence="2">CBHHK182m</strain>
    </source>
</reference>
<organism evidence="2 3">
    <name type="scientific">Mycena metata</name>
    <dbReference type="NCBI Taxonomy" id="1033252"/>
    <lineage>
        <taxon>Eukaryota</taxon>
        <taxon>Fungi</taxon>
        <taxon>Dikarya</taxon>
        <taxon>Basidiomycota</taxon>
        <taxon>Agaricomycotina</taxon>
        <taxon>Agaricomycetes</taxon>
        <taxon>Agaricomycetidae</taxon>
        <taxon>Agaricales</taxon>
        <taxon>Marasmiineae</taxon>
        <taxon>Mycenaceae</taxon>
        <taxon>Mycena</taxon>
    </lineage>
</organism>
<accession>A0AAD7K7N1</accession>
<keyword evidence="3" id="KW-1185">Reference proteome</keyword>
<keyword evidence="1" id="KW-0812">Transmembrane</keyword>
<keyword evidence="1" id="KW-0472">Membrane</keyword>
<keyword evidence="1" id="KW-1133">Transmembrane helix</keyword>
<comment type="caution">
    <text evidence="2">The sequence shown here is derived from an EMBL/GenBank/DDBJ whole genome shotgun (WGS) entry which is preliminary data.</text>
</comment>
<dbReference type="Proteomes" id="UP001215598">
    <property type="component" value="Unassembled WGS sequence"/>
</dbReference>
<dbReference type="EMBL" id="JARKIB010000005">
    <property type="protein sequence ID" value="KAJ7780023.1"/>
    <property type="molecule type" value="Genomic_DNA"/>
</dbReference>
<evidence type="ECO:0000313" key="2">
    <source>
        <dbReference type="EMBL" id="KAJ7780023.1"/>
    </source>
</evidence>
<proteinExistence type="predicted"/>
<sequence>MTFCAWKRAVSRSRKFLRLDSPFQLPPFAASFSVNTLTFQPSVTIRFEGFYLIKLLRDAGFPKTLRVKLPGSATALLLPCDIPQEAQREVTPFLVNGFKPAVPISLPLHPSPLVEILRNPDYRPVMPSQSDLTNHSYSPVIEPTPNTTLIGFDHLAYTTGLPDEKSHGGAIIGGVIGGVVLIVGALFILTTGALFLALFARSKLIVRRSRRKTVVLRSITFPRHNHKAGKEQPELPT</sequence>
<name>A0AAD7K7N1_9AGAR</name>
<evidence type="ECO:0000256" key="1">
    <source>
        <dbReference type="SAM" id="Phobius"/>
    </source>
</evidence>
<evidence type="ECO:0000313" key="3">
    <source>
        <dbReference type="Proteomes" id="UP001215598"/>
    </source>
</evidence>
<protein>
    <submittedName>
        <fullName evidence="2">Uncharacterized protein</fullName>
    </submittedName>
</protein>
<gene>
    <name evidence="2" type="ORF">B0H16DRAFT_1878564</name>
</gene>
<feature type="transmembrane region" description="Helical" evidence="1">
    <location>
        <begin position="171"/>
        <end position="200"/>
    </location>
</feature>